<dbReference type="EMBL" id="CP013738">
    <property type="protein sequence ID" value="ALU97202.1"/>
    <property type="molecule type" value="Genomic_DNA"/>
</dbReference>
<organism evidence="1 2">
    <name type="scientific">Streptomyces globisporus C-1027</name>
    <dbReference type="NCBI Taxonomy" id="1172567"/>
    <lineage>
        <taxon>Bacteria</taxon>
        <taxon>Bacillati</taxon>
        <taxon>Actinomycetota</taxon>
        <taxon>Actinomycetes</taxon>
        <taxon>Kitasatosporales</taxon>
        <taxon>Streptomycetaceae</taxon>
        <taxon>Streptomyces</taxon>
    </lineage>
</organism>
<evidence type="ECO:0008006" key="3">
    <source>
        <dbReference type="Google" id="ProtNLM"/>
    </source>
</evidence>
<accession>A0A0U3M354</accession>
<evidence type="ECO:0000313" key="1">
    <source>
        <dbReference type="EMBL" id="ALU97202.1"/>
    </source>
</evidence>
<protein>
    <recommendedName>
        <fullName evidence="3">DsrE family protein</fullName>
    </recommendedName>
</protein>
<reference evidence="1 2" key="1">
    <citation type="journal article" date="2012" name="J. Bacteriol.">
        <title>Draft genome sequence of Streptomyces globisporus C-1027, which produces an antitumor antibiotic consisting of a nine-membered enediyne with a chromoprotein.</title>
        <authorList>
            <person name="Wang L."/>
            <person name="Wang S."/>
            <person name="He Q."/>
            <person name="Yu T."/>
            <person name="Li Q."/>
            <person name="Hong B."/>
        </authorList>
    </citation>
    <scope>NUCLEOTIDE SEQUENCE [LARGE SCALE GENOMIC DNA]</scope>
    <source>
        <strain evidence="1 2">C-1027</strain>
    </source>
</reference>
<proteinExistence type="predicted"/>
<dbReference type="STRING" id="1172567.WQO_30020"/>
<dbReference type="Proteomes" id="UP000064183">
    <property type="component" value="Chromosome"/>
</dbReference>
<gene>
    <name evidence="1" type="ORF">WQO_30020</name>
</gene>
<dbReference type="GeneID" id="27786664"/>
<name>A0A0U3M354_STRGL</name>
<evidence type="ECO:0000313" key="2">
    <source>
        <dbReference type="Proteomes" id="UP000064183"/>
    </source>
</evidence>
<sequence>MDEYLLIESQGPWGGPGADRFVADAARLRRAGHRVALFLIENGTSAAFTGADEALRELLDAGGQVWVDTFSMTHRAFAPDRLMPGARLVDMDEVAGKLLEPGVRGVWH</sequence>
<dbReference type="KEGG" id="sgb:WQO_30020"/>
<dbReference type="AlphaFoldDB" id="A0A0U3M354"/>
<dbReference type="InterPro" id="IPR027396">
    <property type="entry name" value="DsrEFH-like"/>
</dbReference>
<dbReference type="RefSeq" id="WP_010058225.1">
    <property type="nucleotide sequence ID" value="NZ_CP013738.1"/>
</dbReference>
<dbReference type="SUPFAM" id="SSF75169">
    <property type="entry name" value="DsrEFH-like"/>
    <property type="match status" value="1"/>
</dbReference>
<dbReference type="Gene3D" id="3.40.1260.10">
    <property type="entry name" value="DsrEFH-like"/>
    <property type="match status" value="1"/>
</dbReference>